<dbReference type="Gene3D" id="2.60.120.950">
    <property type="entry name" value="Circovirus capsid protein"/>
    <property type="match status" value="1"/>
</dbReference>
<evidence type="ECO:0000256" key="16">
    <source>
        <dbReference type="SAM" id="MobiDB-lite"/>
    </source>
</evidence>
<dbReference type="SMR" id="F5BSB5"/>
<proteinExistence type="inferred from homology"/>
<dbReference type="Proteomes" id="UP000163534">
    <property type="component" value="Genome"/>
</dbReference>
<dbReference type="Pfam" id="PF02443">
    <property type="entry name" value="Circo_capsid"/>
    <property type="match status" value="1"/>
</dbReference>
<evidence type="ECO:0000256" key="2">
    <source>
        <dbReference type="ARBA" id="ARBA00004328"/>
    </source>
</evidence>
<dbReference type="InterPro" id="IPR003383">
    <property type="entry name" value="Circovirus_capsid"/>
</dbReference>
<evidence type="ECO:0000256" key="3">
    <source>
        <dbReference type="ARBA" id="ARBA00010301"/>
    </source>
</evidence>
<keyword evidence="6" id="KW-0167">Capsid protein</keyword>
<keyword evidence="5" id="KW-1163">Viral penetration into host nucleus</keyword>
<feature type="region of interest" description="Disordered" evidence="16">
    <location>
        <begin position="1"/>
        <end position="21"/>
    </location>
</feature>
<keyword evidence="11" id="KW-0946">Virion</keyword>
<keyword evidence="14" id="KW-1160">Virus entry into host cell</keyword>
<keyword evidence="7" id="KW-1048">Host nucleus</keyword>
<evidence type="ECO:0000256" key="1">
    <source>
        <dbReference type="ARBA" id="ARBA00004147"/>
    </source>
</evidence>
<comment type="subcellular location">
    <subcellularLocation>
        <location evidence="1">Host nucleus</location>
    </subcellularLocation>
    <subcellularLocation>
        <location evidence="2">Virion</location>
    </subcellularLocation>
</comment>
<evidence type="ECO:0000256" key="8">
    <source>
        <dbReference type="ARBA" id="ARBA00022581"/>
    </source>
</evidence>
<evidence type="ECO:0000256" key="5">
    <source>
        <dbReference type="ARBA" id="ARBA00022524"/>
    </source>
</evidence>
<evidence type="ECO:0000256" key="14">
    <source>
        <dbReference type="ARBA" id="ARBA00023296"/>
    </source>
</evidence>
<dbReference type="GO" id="GO:0075732">
    <property type="term" value="P:viral penetration into host nucleus"/>
    <property type="evidence" value="ECO:0007669"/>
    <property type="project" value="UniProtKB-KW"/>
</dbReference>
<reference evidence="17 18" key="1">
    <citation type="journal article" date="2011" name="J. Gen. Virol.">
        <title>First detection and analysis of a fish circovirus.</title>
        <authorList>
            <person name="Lorincz M."/>
            <person name="Csagola A."/>
            <person name="Farkas S.L."/>
            <person name="Szekely C."/>
            <person name="Tuboly T."/>
        </authorList>
    </citation>
    <scope>NUCLEOTIDE SEQUENCE [LARGE SCALE GENOMIC DNA]</scope>
    <source>
        <strain evidence="17">BaCV2</strain>
    </source>
</reference>
<dbReference type="GO" id="GO:0019069">
    <property type="term" value="P:viral capsid assembly"/>
    <property type="evidence" value="ECO:0007669"/>
    <property type="project" value="InterPro"/>
</dbReference>
<keyword evidence="9" id="KW-1162">Viral penetration into host cytoplasm</keyword>
<dbReference type="GO" id="GO:0039615">
    <property type="term" value="C:T=1 icosahedral viral capsid"/>
    <property type="evidence" value="ECO:0007669"/>
    <property type="project" value="UniProtKB-KW"/>
</dbReference>
<sequence length="214" mass="25367">MLLPRRRARRRAGRRRRTRGWRRRKYVRRQRHRGRYSYFRLRAIKHDHLTWNASNGMSSGIVFLMADMSYPKNYWDYYKISKVVVQLWPEFNNVPINADRDKVLYGSTAVDYDDATMATSTADPFKDYSSRKMFISNRTHIRIFTPRPNIEIYKSSASTNYGFLNIRSGAWINTVHDGVPHYGLKIWLPSNTGAPSAIGYKLIIKYYVLFRNRI</sequence>
<name>F5BSB5_9CIRC</name>
<evidence type="ECO:0000256" key="6">
    <source>
        <dbReference type="ARBA" id="ARBA00022561"/>
    </source>
</evidence>
<dbReference type="InterPro" id="IPR038652">
    <property type="entry name" value="Circovirus_capsid_sf"/>
</dbReference>
<dbReference type="GO" id="GO:0043657">
    <property type="term" value="C:host cell"/>
    <property type="evidence" value="ECO:0007669"/>
    <property type="project" value="GOC"/>
</dbReference>
<protein>
    <submittedName>
        <fullName evidence="17">Capsid protein</fullName>
    </submittedName>
</protein>
<organism evidence="17 18">
    <name type="scientific">Barbel circovirus</name>
    <dbReference type="NCBI Taxonomy" id="759938"/>
    <lineage>
        <taxon>Viruses</taxon>
        <taxon>Monodnaviria</taxon>
        <taxon>Shotokuvirae</taxon>
        <taxon>Cressdnaviricota</taxon>
        <taxon>Arfiviricetes</taxon>
        <taxon>Cirlivirales</taxon>
        <taxon>Circoviridae</taxon>
        <taxon>Circovirus</taxon>
        <taxon>Circovirus barbel</taxon>
    </lineage>
</organism>
<keyword evidence="13" id="KW-0238">DNA-binding</keyword>
<dbReference type="GO" id="GO:0003677">
    <property type="term" value="F:DNA binding"/>
    <property type="evidence" value="ECO:0007669"/>
    <property type="project" value="UniProtKB-KW"/>
</dbReference>
<evidence type="ECO:0000256" key="9">
    <source>
        <dbReference type="ARBA" id="ARBA00022595"/>
    </source>
</evidence>
<dbReference type="GO" id="GO:0075509">
    <property type="term" value="P:endocytosis involved in viral entry into host cell"/>
    <property type="evidence" value="ECO:0007669"/>
    <property type="project" value="UniProtKB-KW"/>
</dbReference>
<evidence type="ECO:0000256" key="12">
    <source>
        <dbReference type="ARBA" id="ARBA00022890"/>
    </source>
</evidence>
<dbReference type="GO" id="GO:0042025">
    <property type="term" value="C:host cell nucleus"/>
    <property type="evidence" value="ECO:0007669"/>
    <property type="project" value="UniProtKB-SubCell"/>
</dbReference>
<dbReference type="EMBL" id="JF279961">
    <property type="protein sequence ID" value="AEB60991.1"/>
    <property type="molecule type" value="Genomic_DNA"/>
</dbReference>
<evidence type="ECO:0000256" key="10">
    <source>
        <dbReference type="ARBA" id="ARBA00022804"/>
    </source>
</evidence>
<evidence type="ECO:0000256" key="13">
    <source>
        <dbReference type="ARBA" id="ARBA00023125"/>
    </source>
</evidence>
<evidence type="ECO:0000313" key="17">
    <source>
        <dbReference type="EMBL" id="AEB60991.1"/>
    </source>
</evidence>
<accession>F5BSB5</accession>
<keyword evidence="12" id="KW-1164">Virus endocytosis by host</keyword>
<evidence type="ECO:0000256" key="11">
    <source>
        <dbReference type="ARBA" id="ARBA00022844"/>
    </source>
</evidence>
<keyword evidence="4" id="KW-1140">T=1 icosahedral capsid protein</keyword>
<comment type="subunit">
    <text evidence="15">Homomultimer. Assembles in the nucleus, presumably in an immature form, then migrates to the cytoplasm once assembled as mature virion. Interacts with Rep; this interaction relocates Rep into the nucleus.</text>
</comment>
<evidence type="ECO:0000256" key="15">
    <source>
        <dbReference type="ARBA" id="ARBA00046863"/>
    </source>
</evidence>
<comment type="similarity">
    <text evidence="3">Belongs to the circoviridae capsid protein family.</text>
</comment>
<gene>
    <name evidence="17" type="primary">cap</name>
</gene>
<evidence type="ECO:0000313" key="18">
    <source>
        <dbReference type="Proteomes" id="UP000163534"/>
    </source>
</evidence>
<keyword evidence="8" id="KW-0945">Host-virus interaction</keyword>
<keyword evidence="10" id="KW-1161">Viral attachment to host cell</keyword>
<dbReference type="GO" id="GO:0019062">
    <property type="term" value="P:virion attachment to host cell"/>
    <property type="evidence" value="ECO:0007669"/>
    <property type="project" value="UniProtKB-KW"/>
</dbReference>
<evidence type="ECO:0000256" key="4">
    <source>
        <dbReference type="ARBA" id="ARBA00022431"/>
    </source>
</evidence>
<evidence type="ECO:0000256" key="7">
    <source>
        <dbReference type="ARBA" id="ARBA00022562"/>
    </source>
</evidence>